<dbReference type="Proteomes" id="UP000311382">
    <property type="component" value="Unassembled WGS sequence"/>
</dbReference>
<feature type="compositionally biased region" description="Basic and acidic residues" evidence="1">
    <location>
        <begin position="181"/>
        <end position="197"/>
    </location>
</feature>
<feature type="compositionally biased region" description="Pro residues" evidence="1">
    <location>
        <begin position="170"/>
        <end position="180"/>
    </location>
</feature>
<feature type="region of interest" description="Disordered" evidence="1">
    <location>
        <begin position="164"/>
        <end position="263"/>
    </location>
</feature>
<accession>A0A5C5G358</accession>
<feature type="compositionally biased region" description="Low complexity" evidence="1">
    <location>
        <begin position="252"/>
        <end position="263"/>
    </location>
</feature>
<sequence length="263" mass="27800">MLTQEDVVRVLSKPEPIPQHVAFSILHAWVYSKSRRGNLPSETLSKLLSIQRKLQTKQGRPLAPGSPIAAALDAMKQQLLAVNRKWVTMGAQAFGALGQIGMTAGHLDARWCWTKATDGKVEFSTSNSAAMQYYGDMGGGAGIDAGRVVEPAFVDSADPLAALAPASGAAPPPLYDGPPGEPDRDVVQALDERRIEDETGVAAEGRGPGWRDSVEEGEGARASSTSPPRDSIDEGAAHLARLRQLKEEQERASQGQGAKAGAA</sequence>
<dbReference type="OrthoDB" id="2522772at2759"/>
<reference evidence="2 3" key="1">
    <citation type="submission" date="2019-03" db="EMBL/GenBank/DDBJ databases">
        <title>Rhodosporidium diobovatum UCD-FST 08-225 genome sequencing, assembly, and annotation.</title>
        <authorList>
            <person name="Fakankun I.U."/>
            <person name="Fristensky B."/>
            <person name="Levin D.B."/>
        </authorList>
    </citation>
    <scope>NUCLEOTIDE SEQUENCE [LARGE SCALE GENOMIC DNA]</scope>
    <source>
        <strain evidence="2 3">UCD-FST 08-225</strain>
    </source>
</reference>
<keyword evidence="3" id="KW-1185">Reference proteome</keyword>
<gene>
    <name evidence="2" type="ORF">DMC30DRAFT_389832</name>
</gene>
<organism evidence="2 3">
    <name type="scientific">Rhodotorula diobovata</name>
    <dbReference type="NCBI Taxonomy" id="5288"/>
    <lineage>
        <taxon>Eukaryota</taxon>
        <taxon>Fungi</taxon>
        <taxon>Dikarya</taxon>
        <taxon>Basidiomycota</taxon>
        <taxon>Pucciniomycotina</taxon>
        <taxon>Microbotryomycetes</taxon>
        <taxon>Sporidiobolales</taxon>
        <taxon>Sporidiobolaceae</taxon>
        <taxon>Rhodotorula</taxon>
    </lineage>
</organism>
<protein>
    <submittedName>
        <fullName evidence="2">Uncharacterized protein</fullName>
    </submittedName>
</protein>
<evidence type="ECO:0000313" key="3">
    <source>
        <dbReference type="Proteomes" id="UP000311382"/>
    </source>
</evidence>
<dbReference type="AlphaFoldDB" id="A0A5C5G358"/>
<dbReference type="EMBL" id="SOZI01000012">
    <property type="protein sequence ID" value="TNY23385.1"/>
    <property type="molecule type" value="Genomic_DNA"/>
</dbReference>
<proteinExistence type="predicted"/>
<evidence type="ECO:0000256" key="1">
    <source>
        <dbReference type="SAM" id="MobiDB-lite"/>
    </source>
</evidence>
<evidence type="ECO:0000313" key="2">
    <source>
        <dbReference type="EMBL" id="TNY23385.1"/>
    </source>
</evidence>
<name>A0A5C5G358_9BASI</name>
<comment type="caution">
    <text evidence="2">The sequence shown here is derived from an EMBL/GenBank/DDBJ whole genome shotgun (WGS) entry which is preliminary data.</text>
</comment>